<dbReference type="AlphaFoldDB" id="A0A7S3QQL3"/>
<sequence>MAKAHAKAAAERRARALAAGQSRFVDMEAELSEDEEGVAAASEDEDERGGDGELADLIGTAKEGARDARVRTMLHKQWQEEQDNKDVQQLLQGIQNGFRRPRNGLGDLDDEMEGTDAEARRRRAQLFGGSALDEDEGNGAALMDEMGMRMVLDVGDAEAQEANTIDMAAVYKRELRKKYMAAGHTREEAMALAAHSNLSAEGFAAMRSRHAAGGSQGEEGEEGGKRAVQEPLSFAGALPKGKDLLQADIQLPLRLSADPLPILHNGTPVWQNLEEQEEGGVHEVRSLLSRSKSNPKPESSAAAAAPAAVDTREQTKPGQPSTARSHHNPVHIGSKPPKAGAKQGGLPAPAGMRFSMFGRDISNKKGGSGGDVPLGQPSFLGRAASAVSHRTTASNTGARSFVFGSDLSNSHAAGNTAGGDSSSKGGDQAPGGNGAAGGGAAKAAGAPSFAGVRGMVGVQHQQPSYKVSGSGGAAAAAARMQPPSAKQNRASLIDLLGSSSAGGGAGKGADRAKVNLSEGMQKIVAKARVGAGK</sequence>
<feature type="compositionally biased region" description="Polar residues" evidence="1">
    <location>
        <begin position="288"/>
        <end position="297"/>
    </location>
</feature>
<feature type="region of interest" description="Disordered" evidence="1">
    <location>
        <begin position="275"/>
        <end position="376"/>
    </location>
</feature>
<organism evidence="3">
    <name type="scientific">Dunaliella tertiolecta</name>
    <name type="common">Green alga</name>
    <dbReference type="NCBI Taxonomy" id="3047"/>
    <lineage>
        <taxon>Eukaryota</taxon>
        <taxon>Viridiplantae</taxon>
        <taxon>Chlorophyta</taxon>
        <taxon>core chlorophytes</taxon>
        <taxon>Chlorophyceae</taxon>
        <taxon>CS clade</taxon>
        <taxon>Chlamydomonadales</taxon>
        <taxon>Dunaliellaceae</taxon>
        <taxon>Dunaliella</taxon>
    </lineage>
</organism>
<proteinExistence type="predicted"/>
<evidence type="ECO:0000313" key="3">
    <source>
        <dbReference type="EMBL" id="CAE0490172.1"/>
    </source>
</evidence>
<evidence type="ECO:0000256" key="1">
    <source>
        <dbReference type="SAM" id="MobiDB-lite"/>
    </source>
</evidence>
<dbReference type="EMBL" id="HBIP01009494">
    <property type="protein sequence ID" value="CAE0490172.1"/>
    <property type="molecule type" value="Transcribed_RNA"/>
</dbReference>
<reference evidence="3" key="1">
    <citation type="submission" date="2021-01" db="EMBL/GenBank/DDBJ databases">
        <authorList>
            <person name="Corre E."/>
            <person name="Pelletier E."/>
            <person name="Niang G."/>
            <person name="Scheremetjew M."/>
            <person name="Finn R."/>
            <person name="Kale V."/>
            <person name="Holt S."/>
            <person name="Cochrane G."/>
            <person name="Meng A."/>
            <person name="Brown T."/>
            <person name="Cohen L."/>
        </authorList>
    </citation>
    <scope>NUCLEOTIDE SEQUENCE</scope>
    <source>
        <strain evidence="3">CCMP1320</strain>
    </source>
</reference>
<name>A0A7S3QQL3_DUNTE</name>
<feature type="region of interest" description="Disordered" evidence="1">
    <location>
        <begin position="467"/>
        <end position="488"/>
    </location>
</feature>
<feature type="domain" description="DNA replication checkpoint mediator MRC1" evidence="2">
    <location>
        <begin position="20"/>
        <end position="125"/>
    </location>
</feature>
<dbReference type="PANTHER" id="PTHR36005:SF1">
    <property type="entry name" value="DNA LIGASE-LIKE PROTEIN"/>
    <property type="match status" value="1"/>
</dbReference>
<feature type="compositionally biased region" description="Gly residues" evidence="1">
    <location>
        <begin position="428"/>
        <end position="440"/>
    </location>
</feature>
<feature type="compositionally biased region" description="Polar residues" evidence="1">
    <location>
        <begin position="413"/>
        <end position="424"/>
    </location>
</feature>
<dbReference type="Pfam" id="PF09444">
    <property type="entry name" value="MRC1"/>
    <property type="match status" value="1"/>
</dbReference>
<feature type="compositionally biased region" description="Acidic residues" evidence="1">
    <location>
        <begin position="27"/>
        <end position="48"/>
    </location>
</feature>
<dbReference type="PANTHER" id="PTHR36005">
    <property type="entry name" value="DNA LIGASE-LIKE PROTEIN"/>
    <property type="match status" value="1"/>
</dbReference>
<gene>
    <name evidence="3" type="ORF">DTER00134_LOCUS5243</name>
</gene>
<feature type="region of interest" description="Disordered" evidence="1">
    <location>
        <begin position="1"/>
        <end position="53"/>
    </location>
</feature>
<dbReference type="InterPro" id="IPR018564">
    <property type="entry name" value="Repl_chkpnt_MRC1_dom"/>
</dbReference>
<feature type="region of interest" description="Disordered" evidence="1">
    <location>
        <begin position="413"/>
        <end position="443"/>
    </location>
</feature>
<evidence type="ECO:0000259" key="2">
    <source>
        <dbReference type="Pfam" id="PF09444"/>
    </source>
</evidence>
<protein>
    <recommendedName>
        <fullName evidence="2">DNA replication checkpoint mediator MRC1 domain-containing protein</fullName>
    </recommendedName>
</protein>
<accession>A0A7S3QQL3</accession>